<dbReference type="PANTHER" id="PTHR12729">
    <property type="entry name" value="TRNA(HIS) GUANYLYLTRANSFERASE-RELATED"/>
    <property type="match status" value="1"/>
</dbReference>
<protein>
    <recommendedName>
        <fullName evidence="1">tRNAHis guanylyltransferase catalytic domain-containing protein</fullName>
    </recommendedName>
</protein>
<organism evidence="2 3">
    <name type="scientific">Zizania palustris</name>
    <name type="common">Northern wild rice</name>
    <dbReference type="NCBI Taxonomy" id="103762"/>
    <lineage>
        <taxon>Eukaryota</taxon>
        <taxon>Viridiplantae</taxon>
        <taxon>Streptophyta</taxon>
        <taxon>Embryophyta</taxon>
        <taxon>Tracheophyta</taxon>
        <taxon>Spermatophyta</taxon>
        <taxon>Magnoliopsida</taxon>
        <taxon>Liliopsida</taxon>
        <taxon>Poales</taxon>
        <taxon>Poaceae</taxon>
        <taxon>BOP clade</taxon>
        <taxon>Oryzoideae</taxon>
        <taxon>Oryzeae</taxon>
        <taxon>Zizaniinae</taxon>
        <taxon>Zizania</taxon>
    </lineage>
</organism>
<sequence>MANVDIIGSEFWENHQYILREEKCRYEYVKKFDINHRLPPCNWTVVRINACQFERFTLIHSFNKPNDWTSLRLINASASLMMESFPDIYLAMVLDTSTASCFRRRLNYTSARKA</sequence>
<dbReference type="AlphaFoldDB" id="A0A8J5R922"/>
<dbReference type="GO" id="GO:0008193">
    <property type="term" value="F:tRNA guanylyltransferase activity"/>
    <property type="evidence" value="ECO:0007669"/>
    <property type="project" value="InterPro"/>
</dbReference>
<reference evidence="2" key="2">
    <citation type="submission" date="2021-02" db="EMBL/GenBank/DDBJ databases">
        <authorList>
            <person name="Kimball J.A."/>
            <person name="Haas M.W."/>
            <person name="Macchietto M."/>
            <person name="Kono T."/>
            <person name="Duquette J."/>
            <person name="Shao M."/>
        </authorList>
    </citation>
    <scope>NUCLEOTIDE SEQUENCE</scope>
    <source>
        <tissue evidence="2">Fresh leaf tissue</tissue>
    </source>
</reference>
<evidence type="ECO:0000313" key="2">
    <source>
        <dbReference type="EMBL" id="KAG8044832.1"/>
    </source>
</evidence>
<keyword evidence="3" id="KW-1185">Reference proteome</keyword>
<dbReference type="GO" id="GO:0000287">
    <property type="term" value="F:magnesium ion binding"/>
    <property type="evidence" value="ECO:0007669"/>
    <property type="project" value="InterPro"/>
</dbReference>
<dbReference type="InterPro" id="IPR007537">
    <property type="entry name" value="tRNAHis_GuaTrfase_Thg1"/>
</dbReference>
<accession>A0A8J5R922</accession>
<dbReference type="EMBL" id="JAAALK010000325">
    <property type="protein sequence ID" value="KAG8044832.1"/>
    <property type="molecule type" value="Genomic_DNA"/>
</dbReference>
<dbReference type="OrthoDB" id="62560at2759"/>
<evidence type="ECO:0000259" key="1">
    <source>
        <dbReference type="Pfam" id="PF04446"/>
    </source>
</evidence>
<reference evidence="2" key="1">
    <citation type="journal article" date="2021" name="bioRxiv">
        <title>Whole Genome Assembly and Annotation of Northern Wild Rice, Zizania palustris L., Supports a Whole Genome Duplication in the Zizania Genus.</title>
        <authorList>
            <person name="Haas M."/>
            <person name="Kono T."/>
            <person name="Macchietto M."/>
            <person name="Millas R."/>
            <person name="McGilp L."/>
            <person name="Shao M."/>
            <person name="Duquette J."/>
            <person name="Hirsch C.N."/>
            <person name="Kimball J."/>
        </authorList>
    </citation>
    <scope>NUCLEOTIDE SEQUENCE</scope>
    <source>
        <tissue evidence="2">Fresh leaf tissue</tissue>
    </source>
</reference>
<dbReference type="PANTHER" id="PTHR12729:SF6">
    <property type="entry name" value="TRNA(HIS) GUANYLYLTRANSFERASE-RELATED"/>
    <property type="match status" value="1"/>
</dbReference>
<dbReference type="Proteomes" id="UP000729402">
    <property type="component" value="Unassembled WGS sequence"/>
</dbReference>
<feature type="domain" description="tRNAHis guanylyltransferase catalytic" evidence="1">
    <location>
        <begin position="26"/>
        <end position="92"/>
    </location>
</feature>
<dbReference type="InterPro" id="IPR024956">
    <property type="entry name" value="tRNAHis_GuaTrfase_cat"/>
</dbReference>
<name>A0A8J5R922_ZIZPA</name>
<evidence type="ECO:0000313" key="3">
    <source>
        <dbReference type="Proteomes" id="UP000729402"/>
    </source>
</evidence>
<proteinExistence type="predicted"/>
<gene>
    <name evidence="2" type="ORF">GUJ93_ZPchr0388g2755</name>
</gene>
<comment type="caution">
    <text evidence="2">The sequence shown here is derived from an EMBL/GenBank/DDBJ whole genome shotgun (WGS) entry which is preliminary data.</text>
</comment>
<dbReference type="Pfam" id="PF04446">
    <property type="entry name" value="Thg1"/>
    <property type="match status" value="1"/>
</dbReference>
<dbReference type="GO" id="GO:0006400">
    <property type="term" value="P:tRNA modification"/>
    <property type="evidence" value="ECO:0007669"/>
    <property type="project" value="InterPro"/>
</dbReference>